<dbReference type="InterPro" id="IPR036291">
    <property type="entry name" value="NAD(P)-bd_dom_sf"/>
</dbReference>
<dbReference type="FunFam" id="3.40.50.720:FF:000338">
    <property type="entry name" value="3-oxoacyl-ACP reductase FabG"/>
    <property type="match status" value="1"/>
</dbReference>
<dbReference type="Pfam" id="PF13561">
    <property type="entry name" value="adh_short_C2"/>
    <property type="match status" value="1"/>
</dbReference>
<dbReference type="InterPro" id="IPR002347">
    <property type="entry name" value="SDR_fam"/>
</dbReference>
<dbReference type="PANTHER" id="PTHR42760:SF78">
    <property type="entry name" value="3-OXOACYL-[ACYL-CARRIER-PROTEIN] REDUCTASE [NADH]"/>
    <property type="match status" value="1"/>
</dbReference>
<comment type="caution">
    <text evidence="3">The sequence shown here is derived from an EMBL/GenBank/DDBJ whole genome shotgun (WGS) entry which is preliminary data.</text>
</comment>
<evidence type="ECO:0000313" key="3">
    <source>
        <dbReference type="EMBL" id="ETR71423.1"/>
    </source>
</evidence>
<reference evidence="4" key="1">
    <citation type="submission" date="2012-11" db="EMBL/GenBank/DDBJ databases">
        <authorList>
            <person name="Lucero-Rivera Y.E."/>
            <person name="Tovar-Ramirez D."/>
        </authorList>
    </citation>
    <scope>NUCLEOTIDE SEQUENCE [LARGE SCALE GENOMIC DNA]</scope>
    <source>
        <strain evidence="4">Araruama</strain>
    </source>
</reference>
<dbReference type="SUPFAM" id="SSF51735">
    <property type="entry name" value="NAD(P)-binding Rossmann-fold domains"/>
    <property type="match status" value="2"/>
</dbReference>
<dbReference type="AlphaFoldDB" id="A0A1V1P9I9"/>
<dbReference type="NCBIfam" id="NF006110">
    <property type="entry name" value="PRK08261.1"/>
    <property type="match status" value="1"/>
</dbReference>
<dbReference type="PRINTS" id="PR00080">
    <property type="entry name" value="SDRFAMILY"/>
</dbReference>
<evidence type="ECO:0000259" key="2">
    <source>
        <dbReference type="SMART" id="SM00822"/>
    </source>
</evidence>
<evidence type="ECO:0000313" key="4">
    <source>
        <dbReference type="Proteomes" id="UP000189670"/>
    </source>
</evidence>
<dbReference type="PROSITE" id="PS00061">
    <property type="entry name" value="ADH_SHORT"/>
    <property type="match status" value="1"/>
</dbReference>
<feature type="domain" description="Ketoreductase" evidence="2">
    <location>
        <begin position="239"/>
        <end position="413"/>
    </location>
</feature>
<accession>A0A1V1P9I9</accession>
<comment type="similarity">
    <text evidence="1">Belongs to the short-chain dehydrogenases/reductases (SDR) family.</text>
</comment>
<name>A0A1V1P9I9_9BACT</name>
<dbReference type="PRINTS" id="PR00081">
    <property type="entry name" value="GDHRDH"/>
</dbReference>
<dbReference type="Proteomes" id="UP000189670">
    <property type="component" value="Unassembled WGS sequence"/>
</dbReference>
<organism evidence="3 4">
    <name type="scientific">Candidatus Magnetoglobus multicellularis str. Araruama</name>
    <dbReference type="NCBI Taxonomy" id="890399"/>
    <lineage>
        <taxon>Bacteria</taxon>
        <taxon>Pseudomonadati</taxon>
        <taxon>Thermodesulfobacteriota</taxon>
        <taxon>Desulfobacteria</taxon>
        <taxon>Desulfobacterales</taxon>
        <taxon>Desulfobacteraceae</taxon>
        <taxon>Candidatus Magnetoglobus</taxon>
    </lineage>
</organism>
<protein>
    <submittedName>
        <fullName evidence="3">3-oxoacyl-[acyl-carrier protein] reductase</fullName>
    </submittedName>
</protein>
<dbReference type="InterPro" id="IPR057326">
    <property type="entry name" value="KR_dom"/>
</dbReference>
<dbReference type="Gene3D" id="3.40.50.720">
    <property type="entry name" value="NAD(P)-binding Rossmann-like Domain"/>
    <property type="match status" value="2"/>
</dbReference>
<dbReference type="EMBL" id="ATBP01000270">
    <property type="protein sequence ID" value="ETR71423.1"/>
    <property type="molecule type" value="Genomic_DNA"/>
</dbReference>
<dbReference type="SMART" id="SM00822">
    <property type="entry name" value="PKS_KR"/>
    <property type="match status" value="1"/>
</dbReference>
<evidence type="ECO:0000256" key="1">
    <source>
        <dbReference type="ARBA" id="ARBA00006484"/>
    </source>
</evidence>
<proteinExistence type="inferred from homology"/>
<sequence>MNDYLIQLTKNPIIQKLTNAMGLPKPPIELYRNNHPWEDRPLNDQSVLISQIQQTAITRTLAEIVVKGGGNPFIENDDAIVEIFNQAGKGYGRLPQSIIKGELPDKLSPKILIFDATNLQKPEDLNPVYSFFHSHLRSLAICGRVVILNPEITDQTDVSTATTARALEGFTRAMAREIGFKGATANIVYVAPDAQSRLEPVLRFLLSERSSYITGQPLHISTQVISDEAIPKTRPLDGKTALVTGAAQGIGAAIARAIAREGARVIIMDRPSEDIPAGKLAAEIQGDLLFCDITTPSAGDQILEMVANTDNGLDIVVHNAGITRDKLLVNMKPDAWDQVLDVNLRAILRVNEKLLPIMKNNGRIVCLSSVSGIAGNRGQTNYAASKAGVIGFVSGLASKVLDRGIAVNAVAPGFIETQMTARIPFATRLVARRLNNLNQGGTPDDVAETITFLCSPGAFGLTGQVLRICGGAIIGA</sequence>
<dbReference type="InterPro" id="IPR020904">
    <property type="entry name" value="Sc_DH/Rdtase_CS"/>
</dbReference>
<dbReference type="PANTHER" id="PTHR42760">
    <property type="entry name" value="SHORT-CHAIN DEHYDROGENASES/REDUCTASES FAMILY MEMBER"/>
    <property type="match status" value="1"/>
</dbReference>
<gene>
    <name evidence="3" type="ORF">OMM_02501</name>
</gene>
<dbReference type="GO" id="GO:0016616">
    <property type="term" value="F:oxidoreductase activity, acting on the CH-OH group of donors, NAD or NADP as acceptor"/>
    <property type="evidence" value="ECO:0007669"/>
    <property type="project" value="TreeGrafter"/>
</dbReference>